<comment type="caution">
    <text evidence="1">The sequence shown here is derived from an EMBL/GenBank/DDBJ whole genome shotgun (WGS) entry which is preliminary data.</text>
</comment>
<proteinExistence type="predicted"/>
<feature type="non-terminal residue" evidence="1">
    <location>
        <position position="90"/>
    </location>
</feature>
<dbReference type="EMBL" id="CALNXI010006152">
    <property type="protein sequence ID" value="CAH3198920.1"/>
    <property type="molecule type" value="Genomic_DNA"/>
</dbReference>
<feature type="non-terminal residue" evidence="1">
    <location>
        <position position="1"/>
    </location>
</feature>
<accession>A0ABN8T3S0</accession>
<dbReference type="Proteomes" id="UP001159427">
    <property type="component" value="Unassembled WGS sequence"/>
</dbReference>
<reference evidence="1 2" key="1">
    <citation type="submission" date="2022-05" db="EMBL/GenBank/DDBJ databases">
        <authorList>
            <consortium name="Genoscope - CEA"/>
            <person name="William W."/>
        </authorList>
    </citation>
    <scope>NUCLEOTIDE SEQUENCE [LARGE SCALE GENOMIC DNA]</scope>
</reference>
<name>A0ABN8T3S0_9CNID</name>
<dbReference type="InterPro" id="IPR053248">
    <property type="entry name" value="Zinc_finger_MYND_domain"/>
</dbReference>
<dbReference type="PANTHER" id="PTHR46533:SF1">
    <property type="entry name" value="ZINC FINGER MYND DOMAIN-CONTAINING PROTEIN 12"/>
    <property type="match status" value="1"/>
</dbReference>
<dbReference type="PANTHER" id="PTHR46533">
    <property type="entry name" value="ZINC FINGER MYND DOMAIN-CONTAINING PROTEIN 12"/>
    <property type="match status" value="1"/>
</dbReference>
<gene>
    <name evidence="1" type="ORF">PEVE_00037466</name>
</gene>
<evidence type="ECO:0000313" key="1">
    <source>
        <dbReference type="EMBL" id="CAH3198920.1"/>
    </source>
</evidence>
<sequence length="90" mass="10138">VTDIWYEHLSRLLRQRTKTPAKPSGIGPAFNSGLPTDFEILDEAQEAEAIQVINAILDLREQQSVQTPAVMCKIYFTTAMLQYILGDMPK</sequence>
<protein>
    <submittedName>
        <fullName evidence="1">Uncharacterized protein</fullName>
    </submittedName>
</protein>
<evidence type="ECO:0000313" key="2">
    <source>
        <dbReference type="Proteomes" id="UP001159427"/>
    </source>
</evidence>
<organism evidence="1 2">
    <name type="scientific">Porites evermanni</name>
    <dbReference type="NCBI Taxonomy" id="104178"/>
    <lineage>
        <taxon>Eukaryota</taxon>
        <taxon>Metazoa</taxon>
        <taxon>Cnidaria</taxon>
        <taxon>Anthozoa</taxon>
        <taxon>Hexacorallia</taxon>
        <taxon>Scleractinia</taxon>
        <taxon>Fungiina</taxon>
        <taxon>Poritidae</taxon>
        <taxon>Porites</taxon>
    </lineage>
</organism>
<keyword evidence="2" id="KW-1185">Reference proteome</keyword>